<name>A0A1W1Y677_9FLAO</name>
<dbReference type="GO" id="GO:0009298">
    <property type="term" value="P:GDP-mannose biosynthetic process"/>
    <property type="evidence" value="ECO:0007669"/>
    <property type="project" value="TreeGrafter"/>
</dbReference>
<comment type="similarity">
    <text evidence="1">Belongs to the mannose-6-phosphate isomerase type 2 family.</text>
</comment>
<proteinExistence type="inferred from homology"/>
<dbReference type="SUPFAM" id="SSF159283">
    <property type="entry name" value="Guanosine diphospho-D-mannose pyrophosphorylase/mannose-6-phosphate isomerase linker domain"/>
    <property type="match status" value="1"/>
</dbReference>
<sequence>MKNNNFAVIMAGGVGSRFWPLSTTSYPKQFHDILGTGRTFLQQTFDRLVKIIPQDQIYVVTLDEYVDLTLEQLPKLSSEQVIAEPMGMNTAPCNLYAAMLINEKNPEARIVVAPSDHVILDEKVFIEKLNFALEESAKEEKLITLGIQPTRPDTGYGYIQFIEDEENDSELKKVKTFTEKPGIELAEVFYKSGEFLWNAGIFIWHVQTILKSFKENLPDMYDSFKTIKKMLSSSEGIEEMRRVYGTVQFISIDNGIMEKAENVYVIPSSFGWSDLGTWKSLYENSEKDKQKNIKRGKPILTYNTKNSLIYTSQNKAVIVDGLENYIVVDTENALLICPMDKDQTIKTFVSDLKLNKGEQFT</sequence>
<dbReference type="OrthoDB" id="9806359at2"/>
<evidence type="ECO:0000256" key="7">
    <source>
        <dbReference type="ARBA" id="ARBA00047343"/>
    </source>
</evidence>
<evidence type="ECO:0000256" key="5">
    <source>
        <dbReference type="ARBA" id="ARBA00022741"/>
    </source>
</evidence>
<protein>
    <recommendedName>
        <fullName evidence="2">mannose-1-phosphate guanylyltransferase</fullName>
        <ecNumber evidence="2">2.7.7.13</ecNumber>
    </recommendedName>
</protein>
<dbReference type="CDD" id="cd02509">
    <property type="entry name" value="GDP-M1P_Guanylyltransferase"/>
    <property type="match status" value="1"/>
</dbReference>
<dbReference type="Pfam" id="PF00483">
    <property type="entry name" value="NTP_transferase"/>
    <property type="match status" value="1"/>
</dbReference>
<gene>
    <name evidence="10" type="ORF">SAMN06296427_1019</name>
</gene>
<dbReference type="RefSeq" id="WP_084015233.1">
    <property type="nucleotide sequence ID" value="NZ_FWXS01000001.1"/>
</dbReference>
<evidence type="ECO:0000259" key="8">
    <source>
        <dbReference type="Pfam" id="PF00483"/>
    </source>
</evidence>
<evidence type="ECO:0000259" key="9">
    <source>
        <dbReference type="Pfam" id="PF22640"/>
    </source>
</evidence>
<keyword evidence="5" id="KW-0547">Nucleotide-binding</keyword>
<evidence type="ECO:0000256" key="2">
    <source>
        <dbReference type="ARBA" id="ARBA00012387"/>
    </source>
</evidence>
<dbReference type="InterPro" id="IPR005835">
    <property type="entry name" value="NTP_transferase_dom"/>
</dbReference>
<dbReference type="PANTHER" id="PTHR46390">
    <property type="entry name" value="MANNOSE-1-PHOSPHATE GUANYLYLTRANSFERASE"/>
    <property type="match status" value="1"/>
</dbReference>
<dbReference type="EMBL" id="FWXS01000001">
    <property type="protein sequence ID" value="SMC31710.1"/>
    <property type="molecule type" value="Genomic_DNA"/>
</dbReference>
<evidence type="ECO:0000256" key="1">
    <source>
        <dbReference type="ARBA" id="ARBA00006115"/>
    </source>
</evidence>
<dbReference type="Gene3D" id="3.90.550.10">
    <property type="entry name" value="Spore Coat Polysaccharide Biosynthesis Protein SpsA, Chain A"/>
    <property type="match status" value="1"/>
</dbReference>
<dbReference type="FunFam" id="3.90.550.10:FF:000046">
    <property type="entry name" value="Mannose-1-phosphate guanylyltransferase (GDP)"/>
    <property type="match status" value="1"/>
</dbReference>
<dbReference type="STRING" id="1434700.SAMN06296427_1019"/>
<dbReference type="SUPFAM" id="SSF53448">
    <property type="entry name" value="Nucleotide-diphospho-sugar transferases"/>
    <property type="match status" value="1"/>
</dbReference>
<dbReference type="Proteomes" id="UP000192393">
    <property type="component" value="Unassembled WGS sequence"/>
</dbReference>
<dbReference type="EC" id="2.7.7.13" evidence="2"/>
<dbReference type="InterPro" id="IPR029044">
    <property type="entry name" value="Nucleotide-diphossugar_trans"/>
</dbReference>
<keyword evidence="11" id="KW-1185">Reference proteome</keyword>
<dbReference type="GO" id="GO:0004475">
    <property type="term" value="F:mannose-1-phosphate guanylyltransferase (GTP) activity"/>
    <property type="evidence" value="ECO:0007669"/>
    <property type="project" value="UniProtKB-EC"/>
</dbReference>
<feature type="domain" description="Nucleotidyl transferase" evidence="8">
    <location>
        <begin position="7"/>
        <end position="290"/>
    </location>
</feature>
<evidence type="ECO:0000256" key="3">
    <source>
        <dbReference type="ARBA" id="ARBA00022679"/>
    </source>
</evidence>
<keyword evidence="6" id="KW-0342">GTP-binding</keyword>
<evidence type="ECO:0000313" key="10">
    <source>
        <dbReference type="EMBL" id="SMC31710.1"/>
    </source>
</evidence>
<dbReference type="InterPro" id="IPR049577">
    <property type="entry name" value="GMPP_N"/>
</dbReference>
<accession>A0A1W1Y677</accession>
<dbReference type="PANTHER" id="PTHR46390:SF1">
    <property type="entry name" value="MANNOSE-1-PHOSPHATE GUANYLYLTRANSFERASE"/>
    <property type="match status" value="1"/>
</dbReference>
<comment type="catalytic activity">
    <reaction evidence="7">
        <text>alpha-D-mannose 1-phosphate + GTP + H(+) = GDP-alpha-D-mannose + diphosphate</text>
        <dbReference type="Rhea" id="RHEA:15229"/>
        <dbReference type="ChEBI" id="CHEBI:15378"/>
        <dbReference type="ChEBI" id="CHEBI:33019"/>
        <dbReference type="ChEBI" id="CHEBI:37565"/>
        <dbReference type="ChEBI" id="CHEBI:57527"/>
        <dbReference type="ChEBI" id="CHEBI:58409"/>
        <dbReference type="EC" id="2.7.7.13"/>
    </reaction>
</comment>
<dbReference type="AlphaFoldDB" id="A0A1W1Y677"/>
<reference evidence="10 11" key="1">
    <citation type="submission" date="2017-04" db="EMBL/GenBank/DDBJ databases">
        <authorList>
            <person name="Afonso C.L."/>
            <person name="Miller P.J."/>
            <person name="Scott M.A."/>
            <person name="Spackman E."/>
            <person name="Goraichik I."/>
            <person name="Dimitrov K.M."/>
            <person name="Suarez D.L."/>
            <person name="Swayne D.E."/>
        </authorList>
    </citation>
    <scope>NUCLEOTIDE SEQUENCE [LARGE SCALE GENOMIC DNA]</scope>
    <source>
        <strain evidence="10 11">CGMCC 1.12708</strain>
    </source>
</reference>
<organism evidence="10 11">
    <name type="scientific">Moheibacter sediminis</name>
    <dbReference type="NCBI Taxonomy" id="1434700"/>
    <lineage>
        <taxon>Bacteria</taxon>
        <taxon>Pseudomonadati</taxon>
        <taxon>Bacteroidota</taxon>
        <taxon>Flavobacteriia</taxon>
        <taxon>Flavobacteriales</taxon>
        <taxon>Weeksellaceae</taxon>
        <taxon>Moheibacter</taxon>
    </lineage>
</organism>
<dbReference type="InterPro" id="IPR051161">
    <property type="entry name" value="Mannose-6P_isomerase_type2"/>
</dbReference>
<keyword evidence="4 10" id="KW-0548">Nucleotidyltransferase</keyword>
<dbReference type="GO" id="GO:0005525">
    <property type="term" value="F:GTP binding"/>
    <property type="evidence" value="ECO:0007669"/>
    <property type="project" value="UniProtKB-KW"/>
</dbReference>
<feature type="domain" description="MannoseP isomerase/GMP-like beta-helix" evidence="9">
    <location>
        <begin position="303"/>
        <end position="352"/>
    </location>
</feature>
<evidence type="ECO:0000256" key="4">
    <source>
        <dbReference type="ARBA" id="ARBA00022695"/>
    </source>
</evidence>
<evidence type="ECO:0000256" key="6">
    <source>
        <dbReference type="ARBA" id="ARBA00023134"/>
    </source>
</evidence>
<keyword evidence="3 10" id="KW-0808">Transferase</keyword>
<dbReference type="Pfam" id="PF22640">
    <property type="entry name" value="ManC_GMP_beta-helix"/>
    <property type="match status" value="1"/>
</dbReference>
<dbReference type="InterPro" id="IPR054566">
    <property type="entry name" value="ManC/GMP-like_b-helix"/>
</dbReference>
<evidence type="ECO:0000313" key="11">
    <source>
        <dbReference type="Proteomes" id="UP000192393"/>
    </source>
</evidence>